<dbReference type="EMBL" id="QJKJ01007127">
    <property type="protein sequence ID" value="RDX84172.1"/>
    <property type="molecule type" value="Genomic_DNA"/>
</dbReference>
<evidence type="ECO:0000256" key="4">
    <source>
        <dbReference type="ARBA" id="ARBA00022692"/>
    </source>
</evidence>
<comment type="similarity">
    <text evidence="7">Belongs to the DVL/RTFL small polypeptides family.</text>
</comment>
<keyword evidence="3" id="KW-1003">Cell membrane</keyword>
<evidence type="ECO:0000313" key="9">
    <source>
        <dbReference type="Proteomes" id="UP000257109"/>
    </source>
</evidence>
<gene>
    <name evidence="8" type="ORF">CR513_34815</name>
</gene>
<dbReference type="GO" id="GO:0048367">
    <property type="term" value="P:shoot system development"/>
    <property type="evidence" value="ECO:0007669"/>
    <property type="project" value="UniProtKB-ARBA"/>
</dbReference>
<evidence type="ECO:0000256" key="5">
    <source>
        <dbReference type="ARBA" id="ARBA00022989"/>
    </source>
</evidence>
<reference evidence="8" key="1">
    <citation type="submission" date="2018-05" db="EMBL/GenBank/DDBJ databases">
        <title>Draft genome of Mucuna pruriens seed.</title>
        <authorList>
            <person name="Nnadi N.E."/>
            <person name="Vos R."/>
            <person name="Hasami M.H."/>
            <person name="Devisetty U.K."/>
            <person name="Aguiy J.C."/>
        </authorList>
    </citation>
    <scope>NUCLEOTIDE SEQUENCE [LARGE SCALE GENOMIC DNA]</scope>
    <source>
        <strain evidence="8">JCA_2017</strain>
    </source>
</reference>
<sequence length="83" mass="9830">MTTQTRVFSSVRTFKVRPWGRCSNYIRQQRTRLYIIWRCTRVYIENKSMMLSSSDSDCKLHRPQAPLSLILVLTSFPPPLFAF</sequence>
<dbReference type="Pfam" id="PF08137">
    <property type="entry name" value="DVL"/>
    <property type="match status" value="1"/>
</dbReference>
<dbReference type="GO" id="GO:0008285">
    <property type="term" value="P:negative regulation of cell population proliferation"/>
    <property type="evidence" value="ECO:0007669"/>
    <property type="project" value="InterPro"/>
</dbReference>
<keyword evidence="4" id="KW-0812">Transmembrane</keyword>
<keyword evidence="2" id="KW-0217">Developmental protein</keyword>
<keyword evidence="5" id="KW-1133">Transmembrane helix</keyword>
<comment type="subcellular location">
    <subcellularLocation>
        <location evidence="1">Cell membrane</location>
        <topology evidence="1">Single-pass membrane protein</topology>
    </subcellularLocation>
</comment>
<keyword evidence="6" id="KW-0472">Membrane</keyword>
<evidence type="ECO:0000313" key="8">
    <source>
        <dbReference type="EMBL" id="RDX84172.1"/>
    </source>
</evidence>
<evidence type="ECO:0000256" key="1">
    <source>
        <dbReference type="ARBA" id="ARBA00004162"/>
    </source>
</evidence>
<dbReference type="InterPro" id="IPR012552">
    <property type="entry name" value="DVL"/>
</dbReference>
<dbReference type="Proteomes" id="UP000257109">
    <property type="component" value="Unassembled WGS sequence"/>
</dbReference>
<evidence type="ECO:0000256" key="3">
    <source>
        <dbReference type="ARBA" id="ARBA00022475"/>
    </source>
</evidence>
<evidence type="ECO:0000256" key="7">
    <source>
        <dbReference type="ARBA" id="ARBA00024340"/>
    </source>
</evidence>
<evidence type="ECO:0000256" key="2">
    <source>
        <dbReference type="ARBA" id="ARBA00022473"/>
    </source>
</evidence>
<accession>A0A371G0X5</accession>
<evidence type="ECO:0000256" key="6">
    <source>
        <dbReference type="ARBA" id="ARBA00023136"/>
    </source>
</evidence>
<dbReference type="GO" id="GO:0005886">
    <property type="term" value="C:plasma membrane"/>
    <property type="evidence" value="ECO:0007669"/>
    <property type="project" value="UniProtKB-SubCell"/>
</dbReference>
<protein>
    <submittedName>
        <fullName evidence="8">Uncharacterized protein</fullName>
    </submittedName>
</protein>
<proteinExistence type="inferred from homology"/>
<organism evidence="8 9">
    <name type="scientific">Mucuna pruriens</name>
    <name type="common">Velvet bean</name>
    <name type="synonym">Dolichos pruriens</name>
    <dbReference type="NCBI Taxonomy" id="157652"/>
    <lineage>
        <taxon>Eukaryota</taxon>
        <taxon>Viridiplantae</taxon>
        <taxon>Streptophyta</taxon>
        <taxon>Embryophyta</taxon>
        <taxon>Tracheophyta</taxon>
        <taxon>Spermatophyta</taxon>
        <taxon>Magnoliopsida</taxon>
        <taxon>eudicotyledons</taxon>
        <taxon>Gunneridae</taxon>
        <taxon>Pentapetalae</taxon>
        <taxon>rosids</taxon>
        <taxon>fabids</taxon>
        <taxon>Fabales</taxon>
        <taxon>Fabaceae</taxon>
        <taxon>Papilionoideae</taxon>
        <taxon>50 kb inversion clade</taxon>
        <taxon>NPAAA clade</taxon>
        <taxon>indigoferoid/millettioid clade</taxon>
        <taxon>Phaseoleae</taxon>
        <taxon>Mucuna</taxon>
    </lineage>
</organism>
<comment type="caution">
    <text evidence="8">The sequence shown here is derived from an EMBL/GenBank/DDBJ whole genome shotgun (WGS) entry which is preliminary data.</text>
</comment>
<feature type="non-terminal residue" evidence="8">
    <location>
        <position position="1"/>
    </location>
</feature>
<name>A0A371G0X5_MUCPR</name>
<dbReference type="OrthoDB" id="1020556at2759"/>
<dbReference type="AlphaFoldDB" id="A0A371G0X5"/>
<keyword evidence="9" id="KW-1185">Reference proteome</keyword>